<reference evidence="1" key="1">
    <citation type="journal article" date="2022" name="Plant J.">
        <title>Strategies of tolerance reflected in two North American maple genomes.</title>
        <authorList>
            <person name="McEvoy S.L."/>
            <person name="Sezen U.U."/>
            <person name="Trouern-Trend A."/>
            <person name="McMahon S.M."/>
            <person name="Schaberg P.G."/>
            <person name="Yang J."/>
            <person name="Wegrzyn J.L."/>
            <person name="Swenson N.G."/>
        </authorList>
    </citation>
    <scope>NUCLEOTIDE SEQUENCE</scope>
    <source>
        <strain evidence="1">NS2018</strain>
    </source>
</reference>
<sequence>MVRPAHVAFDDSLTPDICEEVEHATGTHVTIVDSLTPDICEKVEHAAGAHVTIVDSLTFDICEEVEHAAGAHVTIVDSLTPDRVEEVEVLDDDITTASSGSVMVTRRTFFTPRADENDWLRNNVFQSTCTSNRVADALSRQSNLLSTITVSIPGFESFRDLLFEDPYFANIMANLGAAENNAFLLVDGFLFHNNQLYIPTRIN</sequence>
<dbReference type="Proteomes" id="UP001168877">
    <property type="component" value="Unassembled WGS sequence"/>
</dbReference>
<evidence type="ECO:0000313" key="1">
    <source>
        <dbReference type="EMBL" id="KAK0608244.1"/>
    </source>
</evidence>
<keyword evidence="2" id="KW-1185">Reference proteome</keyword>
<name>A0AA39W345_ACESA</name>
<dbReference type="AlphaFoldDB" id="A0AA39W345"/>
<proteinExistence type="predicted"/>
<organism evidence="1 2">
    <name type="scientific">Acer saccharum</name>
    <name type="common">Sugar maple</name>
    <dbReference type="NCBI Taxonomy" id="4024"/>
    <lineage>
        <taxon>Eukaryota</taxon>
        <taxon>Viridiplantae</taxon>
        <taxon>Streptophyta</taxon>
        <taxon>Embryophyta</taxon>
        <taxon>Tracheophyta</taxon>
        <taxon>Spermatophyta</taxon>
        <taxon>Magnoliopsida</taxon>
        <taxon>eudicotyledons</taxon>
        <taxon>Gunneridae</taxon>
        <taxon>Pentapetalae</taxon>
        <taxon>rosids</taxon>
        <taxon>malvids</taxon>
        <taxon>Sapindales</taxon>
        <taxon>Sapindaceae</taxon>
        <taxon>Hippocastanoideae</taxon>
        <taxon>Acereae</taxon>
        <taxon>Acer</taxon>
    </lineage>
</organism>
<accession>A0AA39W345</accession>
<reference evidence="1" key="2">
    <citation type="submission" date="2023-06" db="EMBL/GenBank/DDBJ databases">
        <authorList>
            <person name="Swenson N.G."/>
            <person name="Wegrzyn J.L."/>
            <person name="Mcevoy S.L."/>
        </authorList>
    </citation>
    <scope>NUCLEOTIDE SEQUENCE</scope>
    <source>
        <strain evidence="1">NS2018</strain>
        <tissue evidence="1">Leaf</tissue>
    </source>
</reference>
<protein>
    <submittedName>
        <fullName evidence="1">Uncharacterized protein</fullName>
    </submittedName>
</protein>
<dbReference type="EMBL" id="JAUESC010000001">
    <property type="protein sequence ID" value="KAK0608244.1"/>
    <property type="molecule type" value="Genomic_DNA"/>
</dbReference>
<evidence type="ECO:0000313" key="2">
    <source>
        <dbReference type="Proteomes" id="UP001168877"/>
    </source>
</evidence>
<gene>
    <name evidence="1" type="ORF">LWI29_027785</name>
</gene>
<comment type="caution">
    <text evidence="1">The sequence shown here is derived from an EMBL/GenBank/DDBJ whole genome shotgun (WGS) entry which is preliminary data.</text>
</comment>